<feature type="domain" description="YdhG-like" evidence="1">
    <location>
        <begin position="21"/>
        <end position="125"/>
    </location>
</feature>
<dbReference type="SUPFAM" id="SSF159888">
    <property type="entry name" value="YdhG-like"/>
    <property type="match status" value="1"/>
</dbReference>
<dbReference type="Proteomes" id="UP000006049">
    <property type="component" value="Chromosome"/>
</dbReference>
<keyword evidence="3" id="KW-1185">Reference proteome</keyword>
<sequence>MELTSDSKVDEVFKSYPKEVKQQMLHLRKLVLKTASEIEDLEILEETLKWGEPSYVTKHGSTLRMDWKQKNPEQYAMYFKCTSKLVETFKVVFKDKFNFEKSRAILFNLDEKIPETELKECITMALTYHKIKQLPLLGT</sequence>
<reference evidence="2 3" key="1">
    <citation type="submission" date="2012-06" db="EMBL/GenBank/DDBJ databases">
        <title>The complete genome of Aequorivita sublithincola DSM 14238.</title>
        <authorList>
            <consortium name="US DOE Joint Genome Institute (JGI-PGF)"/>
            <person name="Lucas S."/>
            <person name="Copeland A."/>
            <person name="Lapidus A."/>
            <person name="Goodwin L."/>
            <person name="Pitluck S."/>
            <person name="Peters L."/>
            <person name="Munk A.C.C."/>
            <person name="Kyrpides N."/>
            <person name="Mavromatis K."/>
            <person name="Pagani I."/>
            <person name="Ivanova N."/>
            <person name="Ovchinnikova G."/>
            <person name="Zeytun A."/>
            <person name="Detter J.C."/>
            <person name="Han C."/>
            <person name="Land M."/>
            <person name="Hauser L."/>
            <person name="Markowitz V."/>
            <person name="Cheng J.-F."/>
            <person name="Hugenholtz P."/>
            <person name="Woyke T."/>
            <person name="Wu D."/>
            <person name="Tindall B."/>
            <person name="Faehnrich R."/>
            <person name="Brambilla E."/>
            <person name="Klenk H.-P."/>
            <person name="Eisen J.A."/>
        </authorList>
    </citation>
    <scope>NUCLEOTIDE SEQUENCE [LARGE SCALE GENOMIC DNA]</scope>
    <source>
        <strain evidence="3">DSM 14238 / LMG 21431 / ACAM 643 / 9-3</strain>
    </source>
</reference>
<dbReference type="InterPro" id="IPR014922">
    <property type="entry name" value="YdhG-like"/>
</dbReference>
<dbReference type="STRING" id="746697.Aeqsu_0863"/>
<organism evidence="2 3">
    <name type="scientific">Aequorivita sublithincola (strain DSM 14238 / LMG 21431 / ACAM 643 / 9-3)</name>
    <dbReference type="NCBI Taxonomy" id="746697"/>
    <lineage>
        <taxon>Bacteria</taxon>
        <taxon>Pseudomonadati</taxon>
        <taxon>Bacteroidota</taxon>
        <taxon>Flavobacteriia</taxon>
        <taxon>Flavobacteriales</taxon>
        <taxon>Flavobacteriaceae</taxon>
        <taxon>Aequorivita</taxon>
    </lineage>
</organism>
<dbReference type="EMBL" id="CP003280">
    <property type="protein sequence ID" value="AFL80366.1"/>
    <property type="molecule type" value="Genomic_DNA"/>
</dbReference>
<dbReference type="AlphaFoldDB" id="I3YTP8"/>
<dbReference type="HOGENOM" id="CLU_130827_1_0_10"/>
<protein>
    <recommendedName>
        <fullName evidence="1">YdhG-like domain-containing protein</fullName>
    </recommendedName>
</protein>
<accession>I3YTP8</accession>
<dbReference type="eggNOG" id="COG5646">
    <property type="taxonomic scope" value="Bacteria"/>
</dbReference>
<gene>
    <name evidence="2" type="ordered locus">Aeqsu_0863</name>
</gene>
<proteinExistence type="predicted"/>
<evidence type="ECO:0000313" key="3">
    <source>
        <dbReference type="Proteomes" id="UP000006049"/>
    </source>
</evidence>
<dbReference type="OrthoDB" id="328972at2"/>
<dbReference type="Pfam" id="PF08818">
    <property type="entry name" value="DUF1801"/>
    <property type="match status" value="1"/>
</dbReference>
<dbReference type="PATRIC" id="fig|746697.3.peg.867"/>
<dbReference type="KEGG" id="asl:Aeqsu_0863"/>
<name>I3YTP8_AEQSU</name>
<dbReference type="RefSeq" id="WP_014781624.1">
    <property type="nucleotide sequence ID" value="NC_018013.1"/>
</dbReference>
<evidence type="ECO:0000259" key="1">
    <source>
        <dbReference type="Pfam" id="PF08818"/>
    </source>
</evidence>
<evidence type="ECO:0000313" key="2">
    <source>
        <dbReference type="EMBL" id="AFL80366.1"/>
    </source>
</evidence>
<dbReference type="Gene3D" id="3.90.1150.200">
    <property type="match status" value="1"/>
</dbReference>